<evidence type="ECO:0000313" key="18">
    <source>
        <dbReference type="Proteomes" id="UP000824124"/>
    </source>
</evidence>
<dbReference type="Pfam" id="PF03309">
    <property type="entry name" value="Pan_kinase"/>
    <property type="match status" value="1"/>
</dbReference>
<dbReference type="PANTHER" id="PTHR34265:SF1">
    <property type="entry name" value="TYPE III PANTOTHENATE KINASE"/>
    <property type="match status" value="1"/>
</dbReference>
<evidence type="ECO:0000256" key="5">
    <source>
        <dbReference type="ARBA" id="ARBA00005225"/>
    </source>
</evidence>
<keyword evidence="10" id="KW-0547">Nucleotide-binding</keyword>
<comment type="pathway">
    <text evidence="5">Cofactor biosynthesis; coenzyme A biosynthesis; CoA from (R)-pantothenate: step 1/5.</text>
</comment>
<evidence type="ECO:0000256" key="12">
    <source>
        <dbReference type="ARBA" id="ARBA00022840"/>
    </source>
</evidence>
<dbReference type="NCBIfam" id="NF009855">
    <property type="entry name" value="PRK13321.1"/>
    <property type="match status" value="1"/>
</dbReference>
<accession>A0A9D1KYS5</accession>
<evidence type="ECO:0000256" key="11">
    <source>
        <dbReference type="ARBA" id="ARBA00022777"/>
    </source>
</evidence>
<dbReference type="EC" id="2.7.1.33" evidence="7"/>
<evidence type="ECO:0000256" key="4">
    <source>
        <dbReference type="ARBA" id="ARBA00004496"/>
    </source>
</evidence>
<dbReference type="NCBIfam" id="TIGR00671">
    <property type="entry name" value="baf"/>
    <property type="match status" value="1"/>
</dbReference>
<comment type="cofactor">
    <cofactor evidence="3">
        <name>NH4(+)</name>
        <dbReference type="ChEBI" id="CHEBI:28938"/>
    </cofactor>
</comment>
<dbReference type="HAMAP" id="MF_01274">
    <property type="entry name" value="Pantothen_kinase_3"/>
    <property type="match status" value="1"/>
</dbReference>
<evidence type="ECO:0000256" key="8">
    <source>
        <dbReference type="ARBA" id="ARBA00022490"/>
    </source>
</evidence>
<evidence type="ECO:0000256" key="3">
    <source>
        <dbReference type="ARBA" id="ARBA00001972"/>
    </source>
</evidence>
<protein>
    <recommendedName>
        <fullName evidence="16">Type III pantothenate kinase</fullName>
        <ecNumber evidence="7">2.7.1.33</ecNumber>
    </recommendedName>
</protein>
<keyword evidence="12" id="KW-0067">ATP-binding</keyword>
<dbReference type="Gene3D" id="3.30.420.40">
    <property type="match status" value="2"/>
</dbReference>
<evidence type="ECO:0000256" key="9">
    <source>
        <dbReference type="ARBA" id="ARBA00022679"/>
    </source>
</evidence>
<keyword evidence="8" id="KW-0963">Cytoplasm</keyword>
<dbReference type="AlphaFoldDB" id="A0A9D1KYS5"/>
<gene>
    <name evidence="17" type="ORF">IAB00_01010</name>
</gene>
<evidence type="ECO:0000256" key="14">
    <source>
        <dbReference type="ARBA" id="ARBA00022993"/>
    </source>
</evidence>
<dbReference type="Proteomes" id="UP000824124">
    <property type="component" value="Unassembled WGS sequence"/>
</dbReference>
<evidence type="ECO:0000256" key="2">
    <source>
        <dbReference type="ARBA" id="ARBA00001958"/>
    </source>
</evidence>
<feature type="non-terminal residue" evidence="17">
    <location>
        <position position="212"/>
    </location>
</feature>
<evidence type="ECO:0000256" key="7">
    <source>
        <dbReference type="ARBA" id="ARBA00012102"/>
    </source>
</evidence>
<dbReference type="EMBL" id="DVMH01000007">
    <property type="protein sequence ID" value="HIU09825.1"/>
    <property type="molecule type" value="Genomic_DNA"/>
</dbReference>
<dbReference type="SUPFAM" id="SSF53067">
    <property type="entry name" value="Actin-like ATPase domain"/>
    <property type="match status" value="2"/>
</dbReference>
<evidence type="ECO:0000256" key="15">
    <source>
        <dbReference type="ARBA" id="ARBA00038036"/>
    </source>
</evidence>
<proteinExistence type="inferred from homology"/>
<evidence type="ECO:0000256" key="10">
    <source>
        <dbReference type="ARBA" id="ARBA00022741"/>
    </source>
</evidence>
<comment type="similarity">
    <text evidence="15">Belongs to the type III pantothenate kinase family.</text>
</comment>
<comment type="caution">
    <text evidence="17">The sequence shown here is derived from an EMBL/GenBank/DDBJ whole genome shotgun (WGS) entry which is preliminary data.</text>
</comment>
<organism evidence="17 18">
    <name type="scientific">Candidatus Avidehalobacter gallistercoris</name>
    <dbReference type="NCBI Taxonomy" id="2840694"/>
    <lineage>
        <taxon>Bacteria</taxon>
        <taxon>Bacillati</taxon>
        <taxon>Bacillota</taxon>
        <taxon>Clostridia</taxon>
        <taxon>Eubacteriales</taxon>
        <taxon>Peptococcaceae</taxon>
        <taxon>Peptococcaceae incertae sedis</taxon>
        <taxon>Candidatus Avidehalobacter</taxon>
    </lineage>
</organism>
<sequence length="212" mass="22889">MFFIGGRAMLLVIDIGNSHTVLGVYDEDKCLHHWRCSSDRKKTEDEYAVMLLAMLRTAGTDFADMTAAAISSTVPPLVDIWQKLCRKYLQVKPLVISIDIRTDMNILLDNPREIGPDRIVNGVSGRAKYGNSLIVIDLGTATTFDCVSADGDFLGGVIAPGVAVSADALCNSTARLPRVEFDVPERALAKNTVKALQSGLVYGFAGLLDGIV</sequence>
<dbReference type="PANTHER" id="PTHR34265">
    <property type="entry name" value="TYPE III PANTOTHENATE KINASE"/>
    <property type="match status" value="1"/>
</dbReference>
<keyword evidence="14" id="KW-0173">Coenzyme A biosynthesis</keyword>
<evidence type="ECO:0000313" key="17">
    <source>
        <dbReference type="EMBL" id="HIU09825.1"/>
    </source>
</evidence>
<evidence type="ECO:0000256" key="1">
    <source>
        <dbReference type="ARBA" id="ARBA00001206"/>
    </source>
</evidence>
<dbReference type="GO" id="GO:0004594">
    <property type="term" value="F:pantothenate kinase activity"/>
    <property type="evidence" value="ECO:0007669"/>
    <property type="project" value="UniProtKB-EC"/>
</dbReference>
<keyword evidence="9" id="KW-0808">Transferase</keyword>
<comment type="catalytic activity">
    <reaction evidence="1">
        <text>(R)-pantothenate + ATP = (R)-4'-phosphopantothenate + ADP + H(+)</text>
        <dbReference type="Rhea" id="RHEA:16373"/>
        <dbReference type="ChEBI" id="CHEBI:10986"/>
        <dbReference type="ChEBI" id="CHEBI:15378"/>
        <dbReference type="ChEBI" id="CHEBI:29032"/>
        <dbReference type="ChEBI" id="CHEBI:30616"/>
        <dbReference type="ChEBI" id="CHEBI:456216"/>
        <dbReference type="EC" id="2.7.1.33"/>
    </reaction>
</comment>
<reference evidence="17" key="1">
    <citation type="submission" date="2020-10" db="EMBL/GenBank/DDBJ databases">
        <authorList>
            <person name="Gilroy R."/>
        </authorList>
    </citation>
    <scope>NUCLEOTIDE SEQUENCE</scope>
    <source>
        <strain evidence="17">2830</strain>
    </source>
</reference>
<dbReference type="GO" id="GO:0015937">
    <property type="term" value="P:coenzyme A biosynthetic process"/>
    <property type="evidence" value="ECO:0007669"/>
    <property type="project" value="UniProtKB-KW"/>
</dbReference>
<name>A0A9D1KYS5_9FIRM</name>
<dbReference type="InterPro" id="IPR004619">
    <property type="entry name" value="Type_III_PanK"/>
</dbReference>
<comment type="cofactor">
    <cofactor evidence="2">
        <name>K(+)</name>
        <dbReference type="ChEBI" id="CHEBI:29103"/>
    </cofactor>
</comment>
<comment type="subunit">
    <text evidence="6">Homodimer.</text>
</comment>
<evidence type="ECO:0000256" key="13">
    <source>
        <dbReference type="ARBA" id="ARBA00022958"/>
    </source>
</evidence>
<evidence type="ECO:0000256" key="6">
    <source>
        <dbReference type="ARBA" id="ARBA00011738"/>
    </source>
</evidence>
<dbReference type="GO" id="GO:0005524">
    <property type="term" value="F:ATP binding"/>
    <property type="evidence" value="ECO:0007669"/>
    <property type="project" value="UniProtKB-KW"/>
</dbReference>
<evidence type="ECO:0000256" key="16">
    <source>
        <dbReference type="ARBA" id="ARBA00040883"/>
    </source>
</evidence>
<reference evidence="17" key="2">
    <citation type="journal article" date="2021" name="PeerJ">
        <title>Extensive microbial diversity within the chicken gut microbiome revealed by metagenomics and culture.</title>
        <authorList>
            <person name="Gilroy R."/>
            <person name="Ravi A."/>
            <person name="Getino M."/>
            <person name="Pursley I."/>
            <person name="Horton D.L."/>
            <person name="Alikhan N.F."/>
            <person name="Baker D."/>
            <person name="Gharbi K."/>
            <person name="Hall N."/>
            <person name="Watson M."/>
            <person name="Adriaenssens E.M."/>
            <person name="Foster-Nyarko E."/>
            <person name="Jarju S."/>
            <person name="Secka A."/>
            <person name="Antonio M."/>
            <person name="Oren A."/>
            <person name="Chaudhuri R.R."/>
            <person name="La Ragione R."/>
            <person name="Hildebrand F."/>
            <person name="Pallen M.J."/>
        </authorList>
    </citation>
    <scope>NUCLEOTIDE SEQUENCE</scope>
    <source>
        <strain evidence="17">2830</strain>
    </source>
</reference>
<comment type="subcellular location">
    <subcellularLocation>
        <location evidence="4">Cytoplasm</location>
    </subcellularLocation>
</comment>
<dbReference type="InterPro" id="IPR043129">
    <property type="entry name" value="ATPase_NBD"/>
</dbReference>
<keyword evidence="11 17" id="KW-0418">Kinase</keyword>
<dbReference type="CDD" id="cd24015">
    <property type="entry name" value="ASKHA_NBD_PanK-III"/>
    <property type="match status" value="1"/>
</dbReference>
<keyword evidence="13" id="KW-0630">Potassium</keyword>
<dbReference type="GO" id="GO:0005737">
    <property type="term" value="C:cytoplasm"/>
    <property type="evidence" value="ECO:0007669"/>
    <property type="project" value="UniProtKB-SubCell"/>
</dbReference>